<comment type="caution">
    <text evidence="1">The sequence shown here is derived from an EMBL/GenBank/DDBJ whole genome shotgun (WGS) entry which is preliminary data.</text>
</comment>
<dbReference type="AlphaFoldDB" id="A0A1C7MD68"/>
<keyword evidence="2" id="KW-1185">Reference proteome</keyword>
<organism evidence="1 2">
    <name type="scientific">Grifola frondosa</name>
    <name type="common">Maitake</name>
    <name type="synonym">Polyporus frondosus</name>
    <dbReference type="NCBI Taxonomy" id="5627"/>
    <lineage>
        <taxon>Eukaryota</taxon>
        <taxon>Fungi</taxon>
        <taxon>Dikarya</taxon>
        <taxon>Basidiomycota</taxon>
        <taxon>Agaricomycotina</taxon>
        <taxon>Agaricomycetes</taxon>
        <taxon>Polyporales</taxon>
        <taxon>Grifolaceae</taxon>
        <taxon>Grifola</taxon>
    </lineage>
</organism>
<accession>A0A1C7MD68</accession>
<sequence>MPREPFANLTYIFELLFIWVHRGSDQGHTFLRKDIDSSMHRHGNLGHLSTCESSTLQDRTLSGEQILEPYKVAVTLSARNHSIVLDLDDMNSYCQVPLSQAIRSRLRGKTCAATLASTST</sequence>
<proteinExistence type="predicted"/>
<reference evidence="1 2" key="1">
    <citation type="submission" date="2016-03" db="EMBL/GenBank/DDBJ databases">
        <title>Whole genome sequencing of Grifola frondosa 9006-11.</title>
        <authorList>
            <person name="Min B."/>
            <person name="Park H."/>
            <person name="Kim J.-G."/>
            <person name="Cho H."/>
            <person name="Oh Y.-L."/>
            <person name="Kong W.-S."/>
            <person name="Choi I.-G."/>
        </authorList>
    </citation>
    <scope>NUCLEOTIDE SEQUENCE [LARGE SCALE GENOMIC DNA]</scope>
    <source>
        <strain evidence="1 2">9006-11</strain>
    </source>
</reference>
<dbReference type="EMBL" id="LUGG01000005">
    <property type="protein sequence ID" value="OBZ74881.1"/>
    <property type="molecule type" value="Genomic_DNA"/>
</dbReference>
<name>A0A1C7MD68_GRIFR</name>
<gene>
    <name evidence="1" type="ORF">A0H81_05140</name>
</gene>
<protein>
    <submittedName>
        <fullName evidence="1">Uncharacterized protein</fullName>
    </submittedName>
</protein>
<evidence type="ECO:0000313" key="1">
    <source>
        <dbReference type="EMBL" id="OBZ74881.1"/>
    </source>
</evidence>
<evidence type="ECO:0000313" key="2">
    <source>
        <dbReference type="Proteomes" id="UP000092993"/>
    </source>
</evidence>
<dbReference type="Proteomes" id="UP000092993">
    <property type="component" value="Unassembled WGS sequence"/>
</dbReference>